<organism evidence="9">
    <name type="scientific">plant metagenome</name>
    <dbReference type="NCBI Taxonomy" id="1297885"/>
    <lineage>
        <taxon>unclassified sequences</taxon>
        <taxon>metagenomes</taxon>
        <taxon>organismal metagenomes</taxon>
    </lineage>
</organism>
<dbReference type="GO" id="GO:0018580">
    <property type="term" value="F:nitronate monooxygenase activity"/>
    <property type="evidence" value="ECO:0007669"/>
    <property type="project" value="InterPro"/>
</dbReference>
<evidence type="ECO:0000256" key="7">
    <source>
        <dbReference type="ARBA" id="ARBA00023033"/>
    </source>
</evidence>
<accession>A0A484RSJ6</accession>
<dbReference type="Gene3D" id="3.20.20.70">
    <property type="entry name" value="Aldolase class I"/>
    <property type="match status" value="1"/>
</dbReference>
<dbReference type="AlphaFoldDB" id="A0A484RSJ6"/>
<keyword evidence="5" id="KW-0547">Nucleotide-binding</keyword>
<dbReference type="CDD" id="cd04730">
    <property type="entry name" value="NPD_like"/>
    <property type="match status" value="1"/>
</dbReference>
<name>A0A484RSJ6_9ZZZZ</name>
<keyword evidence="4" id="KW-0288">FMN</keyword>
<evidence type="ECO:0000256" key="6">
    <source>
        <dbReference type="ARBA" id="ARBA00023002"/>
    </source>
</evidence>
<reference evidence="9" key="1">
    <citation type="submission" date="2019-03" db="EMBL/GenBank/DDBJ databases">
        <authorList>
            <person name="Danneels B."/>
        </authorList>
    </citation>
    <scope>NUCLEOTIDE SEQUENCE</scope>
</reference>
<dbReference type="SUPFAM" id="SSF51412">
    <property type="entry name" value="Inosine monophosphate dehydrogenase (IMPDH)"/>
    <property type="match status" value="1"/>
</dbReference>
<gene>
    <name evidence="9" type="ORF">BRI6_2805</name>
    <name evidence="10" type="ORF">BRI9_2862</name>
</gene>
<evidence type="ECO:0000313" key="10">
    <source>
        <dbReference type="EMBL" id="VFR66160.1"/>
    </source>
</evidence>
<proteinExistence type="inferred from homology"/>
<evidence type="ECO:0000256" key="3">
    <source>
        <dbReference type="ARBA" id="ARBA00022630"/>
    </source>
</evidence>
<dbReference type="GO" id="GO:0004318">
    <property type="term" value="F:enoyl-[acyl-carrier-protein] reductase (NADH) activity"/>
    <property type="evidence" value="ECO:0007669"/>
    <property type="project" value="UniProtKB-EC"/>
</dbReference>
<dbReference type="InterPro" id="IPR004136">
    <property type="entry name" value="NMO"/>
</dbReference>
<comment type="similarity">
    <text evidence="2">Belongs to the nitronate monooxygenase family. NMO class I subfamily.</text>
</comment>
<feature type="region of interest" description="Disordered" evidence="8">
    <location>
        <begin position="318"/>
        <end position="339"/>
    </location>
</feature>
<keyword evidence="6 9" id="KW-0560">Oxidoreductase</keyword>
<keyword evidence="7" id="KW-0503">Monooxygenase</keyword>
<dbReference type="InterPro" id="IPR013785">
    <property type="entry name" value="Aldolase_TIM"/>
</dbReference>
<protein>
    <submittedName>
        <fullName evidence="9">Enoyl-[acyl-carrier-protein] reductase [FMN]</fullName>
        <ecNumber evidence="9">1.3.1.9</ecNumber>
    </submittedName>
</protein>
<evidence type="ECO:0000256" key="5">
    <source>
        <dbReference type="ARBA" id="ARBA00022741"/>
    </source>
</evidence>
<dbReference type="GO" id="GO:0000166">
    <property type="term" value="F:nucleotide binding"/>
    <property type="evidence" value="ECO:0007669"/>
    <property type="project" value="UniProtKB-KW"/>
</dbReference>
<evidence type="ECO:0000256" key="1">
    <source>
        <dbReference type="ARBA" id="ARBA00001917"/>
    </source>
</evidence>
<evidence type="ECO:0000313" key="9">
    <source>
        <dbReference type="EMBL" id="VFR53262.1"/>
    </source>
</evidence>
<dbReference type="Pfam" id="PF03060">
    <property type="entry name" value="NMO"/>
    <property type="match status" value="1"/>
</dbReference>
<dbReference type="EMBL" id="CAADII010000007">
    <property type="protein sequence ID" value="VFR53262.1"/>
    <property type="molecule type" value="Genomic_DNA"/>
</dbReference>
<dbReference type="EMBL" id="CAADIK010000012">
    <property type="protein sequence ID" value="VFR66160.1"/>
    <property type="molecule type" value="Genomic_DNA"/>
</dbReference>
<evidence type="ECO:0000256" key="8">
    <source>
        <dbReference type="SAM" id="MobiDB-lite"/>
    </source>
</evidence>
<dbReference type="PANTHER" id="PTHR42747">
    <property type="entry name" value="NITRONATE MONOOXYGENASE-RELATED"/>
    <property type="match status" value="1"/>
</dbReference>
<evidence type="ECO:0000256" key="2">
    <source>
        <dbReference type="ARBA" id="ARBA00009881"/>
    </source>
</evidence>
<keyword evidence="3" id="KW-0285">Flavoprotein</keyword>
<dbReference type="FunFam" id="3.20.20.70:FF:000154">
    <property type="entry name" value="Probable nitronate monooxygenase"/>
    <property type="match status" value="1"/>
</dbReference>
<dbReference type="EC" id="1.3.1.9" evidence="9"/>
<dbReference type="PANTHER" id="PTHR42747:SF3">
    <property type="entry name" value="NITRONATE MONOOXYGENASE-RELATED"/>
    <property type="match status" value="1"/>
</dbReference>
<comment type="cofactor">
    <cofactor evidence="1">
        <name>FMN</name>
        <dbReference type="ChEBI" id="CHEBI:58210"/>
    </cofactor>
</comment>
<sequence length="368" mass="39064">MLPDHPAQRLLKVAHPIIQAPMLGTSSPQLAAAVSNAGALGSIALSASTPQQAEDMIAATRALTDKPFNVNLFCHRAPVADAVREAAWLDWLRPWFQEFGAEPPATIKNLYGSFIGDEAMLEALLRARPAVASFHFGLPDADWIRALREAGIVTLASATSLDEAERVEAAGVDMVVAQGVEAGGHRGIFDPAQGDPGIGTFALTRLLRARTRLPVIAAGGVMDGQGIAAALALGASAVQMGTAFVLCPESLANAAYRAELQSPRARHTGITAAISGRPARGLVNRIHKEVDVASGKWMSPAPRRCPITPSCMTRARRCTPPPAPAAARNSRPSGQGKARRWPVPCLPLNWWRRWCRNGRSPCSSAIGR</sequence>
<evidence type="ECO:0000256" key="4">
    <source>
        <dbReference type="ARBA" id="ARBA00022643"/>
    </source>
</evidence>